<dbReference type="InterPro" id="IPR011141">
    <property type="entry name" value="Polyketide_synthase_type-III"/>
</dbReference>
<proteinExistence type="inferred from homology"/>
<evidence type="ECO:0000313" key="5">
    <source>
        <dbReference type="EMBL" id="KAG6624368.1"/>
    </source>
</evidence>
<reference evidence="5" key="1">
    <citation type="submission" date="2020-12" db="EMBL/GenBank/DDBJ databases">
        <title>WGS assembly of Carya illinoinensis cv. Pawnee.</title>
        <authorList>
            <person name="Platts A."/>
            <person name="Shu S."/>
            <person name="Wright S."/>
            <person name="Barry K."/>
            <person name="Edger P."/>
            <person name="Pires J.C."/>
            <person name="Schmutz J."/>
        </authorList>
    </citation>
    <scope>NUCLEOTIDE SEQUENCE</scope>
    <source>
        <tissue evidence="5">Leaf</tissue>
    </source>
</reference>
<dbReference type="InterPro" id="IPR001099">
    <property type="entry name" value="Chalcone/stilbene_synt_N"/>
</dbReference>
<evidence type="ECO:0000256" key="1">
    <source>
        <dbReference type="ARBA" id="ARBA00005531"/>
    </source>
</evidence>
<evidence type="ECO:0000256" key="2">
    <source>
        <dbReference type="ARBA" id="ARBA00022679"/>
    </source>
</evidence>
<name>A0A8T1N4T3_CARIL</name>
<sequence length="242" mass="26935">MASVEKIREAQRAHGLATILAIGTTNPANCIYQKDYPDFYFRVTKSEHMTELKEKFKRICEKSRIGKHYFHLKEILKANPNMCKCKAPSLNACQDIVVNEVPSLGREIALKAIEEWGQPISKITHLVFCTMTGINMPSADYQITKLLGLNTPINRYMIYQQGCHADRTTLHLANDLVENNASAHVLVVCSENTTMLFNGPSETHLDILVGQAIFADGAATIIIGANLDKSTKHPLLEIALAR</sequence>
<dbReference type="GO" id="GO:0016747">
    <property type="term" value="F:acyltransferase activity, transferring groups other than amino-acyl groups"/>
    <property type="evidence" value="ECO:0007669"/>
    <property type="project" value="InterPro"/>
</dbReference>
<organism evidence="5 6">
    <name type="scientific">Carya illinoinensis</name>
    <name type="common">Pecan</name>
    <dbReference type="NCBI Taxonomy" id="32201"/>
    <lineage>
        <taxon>Eukaryota</taxon>
        <taxon>Viridiplantae</taxon>
        <taxon>Streptophyta</taxon>
        <taxon>Embryophyta</taxon>
        <taxon>Tracheophyta</taxon>
        <taxon>Spermatophyta</taxon>
        <taxon>Magnoliopsida</taxon>
        <taxon>eudicotyledons</taxon>
        <taxon>Gunneridae</taxon>
        <taxon>Pentapetalae</taxon>
        <taxon>rosids</taxon>
        <taxon>fabids</taxon>
        <taxon>Fagales</taxon>
        <taxon>Juglandaceae</taxon>
        <taxon>Carya</taxon>
    </lineage>
</organism>
<evidence type="ECO:0000256" key="3">
    <source>
        <dbReference type="ARBA" id="ARBA00023315"/>
    </source>
</evidence>
<comment type="caution">
    <text evidence="5">The sequence shown here is derived from an EMBL/GenBank/DDBJ whole genome shotgun (WGS) entry which is preliminary data.</text>
</comment>
<dbReference type="GO" id="GO:0030639">
    <property type="term" value="P:polyketide biosynthetic process"/>
    <property type="evidence" value="ECO:0007669"/>
    <property type="project" value="TreeGrafter"/>
</dbReference>
<evidence type="ECO:0000259" key="4">
    <source>
        <dbReference type="Pfam" id="PF00195"/>
    </source>
</evidence>
<keyword evidence="3" id="KW-0012">Acyltransferase</keyword>
<dbReference type="PANTHER" id="PTHR11877">
    <property type="entry name" value="HYDROXYMETHYLGLUTARYL-COA SYNTHASE"/>
    <property type="match status" value="1"/>
</dbReference>
<protein>
    <recommendedName>
        <fullName evidence="4">Chalcone/stilbene synthase N-terminal domain-containing protein</fullName>
    </recommendedName>
</protein>
<comment type="similarity">
    <text evidence="1">Belongs to the thiolase-like superfamily. Chalcone/stilbene synthases family.</text>
</comment>
<dbReference type="EMBL" id="CM031824">
    <property type="protein sequence ID" value="KAG6624368.1"/>
    <property type="molecule type" value="Genomic_DNA"/>
</dbReference>
<dbReference type="AlphaFoldDB" id="A0A8T1N4T3"/>
<dbReference type="Proteomes" id="UP000811609">
    <property type="component" value="Chromosome 16"/>
</dbReference>
<feature type="domain" description="Chalcone/stilbene synthase N-terminal" evidence="4">
    <location>
        <begin position="5"/>
        <end position="226"/>
    </location>
</feature>
<dbReference type="Pfam" id="PF00195">
    <property type="entry name" value="Chal_sti_synt_N"/>
    <property type="match status" value="1"/>
</dbReference>
<evidence type="ECO:0000313" key="6">
    <source>
        <dbReference type="Proteomes" id="UP000811609"/>
    </source>
</evidence>
<dbReference type="FunFam" id="3.40.47.10:FF:000025">
    <property type="entry name" value="Chalcone synthase 2"/>
    <property type="match status" value="1"/>
</dbReference>
<dbReference type="PANTHER" id="PTHR11877:SF14">
    <property type="entry name" value="CHALCONE SYNTHASE"/>
    <property type="match status" value="1"/>
</dbReference>
<gene>
    <name evidence="5" type="ORF">CIPAW_16G022100</name>
</gene>
<keyword evidence="2" id="KW-0808">Transferase</keyword>
<accession>A0A8T1N4T3</accession>
<keyword evidence="6" id="KW-1185">Reference proteome</keyword>